<protein>
    <submittedName>
        <fullName evidence="5">Lipase</fullName>
    </submittedName>
</protein>
<dbReference type="PANTHER" id="PTHR10272:SF0">
    <property type="entry name" value="PLATELET-ACTIVATING FACTOR ACETYLHYDROLASE"/>
    <property type="match status" value="1"/>
</dbReference>
<keyword evidence="4" id="KW-0732">Signal</keyword>
<evidence type="ECO:0000313" key="5">
    <source>
        <dbReference type="EMBL" id="RCG26856.1"/>
    </source>
</evidence>
<keyword evidence="3" id="KW-0443">Lipid metabolism</keyword>
<evidence type="ECO:0000256" key="2">
    <source>
        <dbReference type="ARBA" id="ARBA00022963"/>
    </source>
</evidence>
<evidence type="ECO:0000313" key="6">
    <source>
        <dbReference type="Proteomes" id="UP000253094"/>
    </source>
</evidence>
<dbReference type="Gene3D" id="3.40.50.1820">
    <property type="entry name" value="alpha/beta hydrolase"/>
    <property type="match status" value="1"/>
</dbReference>
<dbReference type="GO" id="GO:0016042">
    <property type="term" value="P:lipid catabolic process"/>
    <property type="evidence" value="ECO:0007669"/>
    <property type="project" value="UniProtKB-KW"/>
</dbReference>
<dbReference type="PANTHER" id="PTHR10272">
    <property type="entry name" value="PLATELET-ACTIVATING FACTOR ACETYLHYDROLASE"/>
    <property type="match status" value="1"/>
</dbReference>
<proteinExistence type="predicted"/>
<keyword evidence="2" id="KW-0442">Lipid degradation</keyword>
<dbReference type="Pfam" id="PF03403">
    <property type="entry name" value="PAF-AH_p_II"/>
    <property type="match status" value="1"/>
</dbReference>
<evidence type="ECO:0000256" key="4">
    <source>
        <dbReference type="SAM" id="SignalP"/>
    </source>
</evidence>
<keyword evidence="1" id="KW-0378">Hydrolase</keyword>
<dbReference type="OrthoDB" id="569821at2"/>
<evidence type="ECO:0000256" key="3">
    <source>
        <dbReference type="ARBA" id="ARBA00023098"/>
    </source>
</evidence>
<dbReference type="AlphaFoldDB" id="A0A367F907"/>
<dbReference type="GO" id="GO:0003847">
    <property type="term" value="F:1-alkyl-2-acetylglycerophosphocholine esterase activity"/>
    <property type="evidence" value="ECO:0007669"/>
    <property type="project" value="TreeGrafter"/>
</dbReference>
<keyword evidence="6" id="KW-1185">Reference proteome</keyword>
<accession>A0A367F907</accession>
<dbReference type="Proteomes" id="UP000253094">
    <property type="component" value="Unassembled WGS sequence"/>
</dbReference>
<dbReference type="InterPro" id="IPR029058">
    <property type="entry name" value="AB_hydrolase_fold"/>
</dbReference>
<comment type="caution">
    <text evidence="5">The sequence shown here is derived from an EMBL/GenBank/DDBJ whole genome shotgun (WGS) entry which is preliminary data.</text>
</comment>
<feature type="chain" id="PRO_5017066160" evidence="4">
    <location>
        <begin position="28"/>
        <end position="396"/>
    </location>
</feature>
<name>A0A367F907_9ACTN</name>
<reference evidence="5 6" key="1">
    <citation type="submission" date="2018-06" db="EMBL/GenBank/DDBJ databases">
        <title>Sphaerisporangium craniellae sp. nov., isolated from a marine sponge in the South China Sea.</title>
        <authorList>
            <person name="Li L."/>
        </authorList>
    </citation>
    <scope>NUCLEOTIDE SEQUENCE [LARGE SCALE GENOMIC DNA]</scope>
    <source>
        <strain evidence="5 6">CCTCC AA 208026</strain>
    </source>
</reference>
<feature type="signal peptide" evidence="4">
    <location>
        <begin position="1"/>
        <end position="27"/>
    </location>
</feature>
<dbReference type="RefSeq" id="WP_114031986.1">
    <property type="nucleotide sequence ID" value="NZ_QOIL01000018.1"/>
</dbReference>
<gene>
    <name evidence="5" type="ORF">DQ384_28675</name>
</gene>
<organism evidence="5 6">
    <name type="scientific">Sphaerisporangium album</name>
    <dbReference type="NCBI Taxonomy" id="509200"/>
    <lineage>
        <taxon>Bacteria</taxon>
        <taxon>Bacillati</taxon>
        <taxon>Actinomycetota</taxon>
        <taxon>Actinomycetes</taxon>
        <taxon>Streptosporangiales</taxon>
        <taxon>Streptosporangiaceae</taxon>
        <taxon>Sphaerisporangium</taxon>
    </lineage>
</organism>
<dbReference type="EMBL" id="QOIL01000018">
    <property type="protein sequence ID" value="RCG26856.1"/>
    <property type="molecule type" value="Genomic_DNA"/>
</dbReference>
<dbReference type="SUPFAM" id="SSF53474">
    <property type="entry name" value="alpha/beta-Hydrolases"/>
    <property type="match status" value="1"/>
</dbReference>
<sequence>MNRARVMIGLMAALAIAASTTTTPATAATGATAPAKLVLPKPGGPHQIGTVALHLVDDSRIEPWLTTGQKRELMISLWYPARKAGHHPLAPWMPKAAADRYLRDAGVPPGKLLLGDTHGHEGAPVDERLGRLPVVLYSPGANASRSYGTGVVQELASRGYLVVTMDHTYDAAVVEFPGGRVATNPAGEVTDFAKAVRTRTEDTRFVLDELTALTAGRNPDADAKPLPKGLKNAPDLERIGMFGHSLGGATTSSAMYADRRIKAGLGLDGAVLGPVAKAGLDRPYLVVDTPGKGGMASNPALREFWSNLRGWRLNLTVRGAAHNSFGDDVRLIPLIAPLIGLPPREVEESVGTIAAGRALAFQHAYPRAFFDRHLRGRKATLLDGPAPRFPEVAYTR</sequence>
<evidence type="ECO:0000256" key="1">
    <source>
        <dbReference type="ARBA" id="ARBA00022801"/>
    </source>
</evidence>